<protein>
    <recommendedName>
        <fullName evidence="3">N-acetyltransferase domain-containing protein</fullName>
    </recommendedName>
</protein>
<dbReference type="PANTHER" id="PTHR13947">
    <property type="entry name" value="GNAT FAMILY N-ACETYLTRANSFERASE"/>
    <property type="match status" value="1"/>
</dbReference>
<dbReference type="CDD" id="cd04301">
    <property type="entry name" value="NAT_SF"/>
    <property type="match status" value="1"/>
</dbReference>
<feature type="transmembrane region" description="Helical" evidence="2">
    <location>
        <begin position="64"/>
        <end position="82"/>
    </location>
</feature>
<dbReference type="EMBL" id="CALNXJ010000067">
    <property type="protein sequence ID" value="CAH3158331.1"/>
    <property type="molecule type" value="Genomic_DNA"/>
</dbReference>
<evidence type="ECO:0000256" key="1">
    <source>
        <dbReference type="ARBA" id="ARBA00022679"/>
    </source>
</evidence>
<dbReference type="GO" id="GO:0008080">
    <property type="term" value="F:N-acetyltransferase activity"/>
    <property type="evidence" value="ECO:0007669"/>
    <property type="project" value="InterPro"/>
</dbReference>
<evidence type="ECO:0000313" key="4">
    <source>
        <dbReference type="EMBL" id="CAH3158331.1"/>
    </source>
</evidence>
<evidence type="ECO:0000259" key="3">
    <source>
        <dbReference type="PROSITE" id="PS51186"/>
    </source>
</evidence>
<evidence type="ECO:0000313" key="5">
    <source>
        <dbReference type="Proteomes" id="UP001159428"/>
    </source>
</evidence>
<feature type="transmembrane region" description="Helical" evidence="2">
    <location>
        <begin position="89"/>
        <end position="109"/>
    </location>
</feature>
<accession>A0AAU9XUP8</accession>
<dbReference type="PROSITE" id="PS51186">
    <property type="entry name" value="GNAT"/>
    <property type="match status" value="1"/>
</dbReference>
<evidence type="ECO:0000256" key="2">
    <source>
        <dbReference type="SAM" id="Phobius"/>
    </source>
</evidence>
<gene>
    <name evidence="4" type="ORF">PMEA_00030405</name>
</gene>
<dbReference type="InterPro" id="IPR016181">
    <property type="entry name" value="Acyl_CoA_acyltransferase"/>
</dbReference>
<keyword evidence="2" id="KW-0472">Membrane</keyword>
<dbReference type="InterPro" id="IPR000182">
    <property type="entry name" value="GNAT_dom"/>
</dbReference>
<proteinExistence type="predicted"/>
<keyword evidence="5" id="KW-1185">Reference proteome</keyword>
<name>A0AAU9XUP8_9CNID</name>
<organism evidence="4 5">
    <name type="scientific">Pocillopora meandrina</name>
    <dbReference type="NCBI Taxonomy" id="46732"/>
    <lineage>
        <taxon>Eukaryota</taxon>
        <taxon>Metazoa</taxon>
        <taxon>Cnidaria</taxon>
        <taxon>Anthozoa</taxon>
        <taxon>Hexacorallia</taxon>
        <taxon>Scleractinia</taxon>
        <taxon>Astrocoeniina</taxon>
        <taxon>Pocilloporidae</taxon>
        <taxon>Pocillopora</taxon>
    </lineage>
</organism>
<dbReference type="Proteomes" id="UP001159428">
    <property type="component" value="Unassembled WGS sequence"/>
</dbReference>
<dbReference type="InterPro" id="IPR050769">
    <property type="entry name" value="NAT_camello-type"/>
</dbReference>
<dbReference type="Pfam" id="PF00583">
    <property type="entry name" value="Acetyltransf_1"/>
    <property type="match status" value="1"/>
</dbReference>
<keyword evidence="2" id="KW-0812">Transmembrane</keyword>
<keyword evidence="2" id="KW-1133">Transmembrane helix</keyword>
<feature type="domain" description="N-acetyltransferase" evidence="3">
    <location>
        <begin position="98"/>
        <end position="245"/>
    </location>
</feature>
<dbReference type="SUPFAM" id="SSF55729">
    <property type="entry name" value="Acyl-CoA N-acyltransferases (Nat)"/>
    <property type="match status" value="1"/>
</dbReference>
<comment type="caution">
    <text evidence="4">The sequence shown here is derived from an EMBL/GenBank/DDBJ whole genome shotgun (WGS) entry which is preliminary data.</text>
</comment>
<dbReference type="Gene3D" id="3.40.630.30">
    <property type="match status" value="1"/>
</dbReference>
<dbReference type="AlphaFoldDB" id="A0AAU9XUP8"/>
<sequence length="245" mass="28438">MKMKITSSRAREESSARQCYQLLNSNNVQVRAFRTEDLHKCQEIFTQGMVQLISLVLRVVFPRYIWLTSASSFFVLVLVVLFQWRSAVFLLYILICAITLSMLYIHVYIECWKFINSCLATDLKDIEKVYMTNNGCHMWVAEWNGKVVGMVGLVHNENQKPGMAELQRMSVSPACRRMGVAGKLLDELLNYAKDQRLERLVLTTTNAQTPAIRLYRKYGFKLVAVFSHPYKTLTDLQYHCFELQL</sequence>
<reference evidence="4 5" key="1">
    <citation type="submission" date="2022-05" db="EMBL/GenBank/DDBJ databases">
        <authorList>
            <consortium name="Genoscope - CEA"/>
            <person name="William W."/>
        </authorList>
    </citation>
    <scope>NUCLEOTIDE SEQUENCE [LARGE SCALE GENOMIC DNA]</scope>
</reference>
<dbReference type="PANTHER" id="PTHR13947:SF37">
    <property type="entry name" value="LD18367P"/>
    <property type="match status" value="1"/>
</dbReference>
<keyword evidence="1" id="KW-0808">Transferase</keyword>